<sequence>MTLKKYQKIKLIITVLIAVIFSQAILYQNYLIPLATLVVASLVLIFLRHRVKEVIADERDYANAGKSASWAIQIYSWIAVVIMFVLYGFKNLNPSYEPIAITLAYSTCALMIIYSLFFKFQNKVKFSQSKNKFIIFIIILSILAAIFTLRLFSGEDNWVCQNGQWIKHGSPNFSAPTTLCK</sequence>
<evidence type="ECO:0000313" key="2">
    <source>
        <dbReference type="EMBL" id="MPM83684.1"/>
    </source>
</evidence>
<gene>
    <name evidence="2" type="ORF">SDC9_130753</name>
</gene>
<proteinExistence type="predicted"/>
<dbReference type="EMBL" id="VSSQ01032425">
    <property type="protein sequence ID" value="MPM83684.1"/>
    <property type="molecule type" value="Genomic_DNA"/>
</dbReference>
<dbReference type="Pfam" id="PF09946">
    <property type="entry name" value="DUF2178"/>
    <property type="match status" value="1"/>
</dbReference>
<dbReference type="AlphaFoldDB" id="A0A645D318"/>
<name>A0A645D318_9ZZZZ</name>
<accession>A0A645D318</accession>
<dbReference type="InterPro" id="IPR019235">
    <property type="entry name" value="DUF2178_TM"/>
</dbReference>
<feature type="transmembrane region" description="Helical" evidence="1">
    <location>
        <begin position="68"/>
        <end position="87"/>
    </location>
</feature>
<feature type="transmembrane region" description="Helical" evidence="1">
    <location>
        <begin position="31"/>
        <end position="47"/>
    </location>
</feature>
<keyword evidence="1" id="KW-0812">Transmembrane</keyword>
<comment type="caution">
    <text evidence="2">The sequence shown here is derived from an EMBL/GenBank/DDBJ whole genome shotgun (WGS) entry which is preliminary data.</text>
</comment>
<protein>
    <submittedName>
        <fullName evidence="2">Uncharacterized protein</fullName>
    </submittedName>
</protein>
<feature type="transmembrane region" description="Helical" evidence="1">
    <location>
        <begin position="9"/>
        <end position="25"/>
    </location>
</feature>
<feature type="transmembrane region" description="Helical" evidence="1">
    <location>
        <begin position="99"/>
        <end position="121"/>
    </location>
</feature>
<evidence type="ECO:0000256" key="1">
    <source>
        <dbReference type="SAM" id="Phobius"/>
    </source>
</evidence>
<reference evidence="2" key="1">
    <citation type="submission" date="2019-08" db="EMBL/GenBank/DDBJ databases">
        <authorList>
            <person name="Kucharzyk K."/>
            <person name="Murdoch R.W."/>
            <person name="Higgins S."/>
            <person name="Loffler F."/>
        </authorList>
    </citation>
    <scope>NUCLEOTIDE SEQUENCE</scope>
</reference>
<keyword evidence="1" id="KW-1133">Transmembrane helix</keyword>
<keyword evidence="1" id="KW-0472">Membrane</keyword>
<feature type="transmembrane region" description="Helical" evidence="1">
    <location>
        <begin position="133"/>
        <end position="152"/>
    </location>
</feature>
<organism evidence="2">
    <name type="scientific">bioreactor metagenome</name>
    <dbReference type="NCBI Taxonomy" id="1076179"/>
    <lineage>
        <taxon>unclassified sequences</taxon>
        <taxon>metagenomes</taxon>
        <taxon>ecological metagenomes</taxon>
    </lineage>
</organism>